<dbReference type="EMBL" id="JAETXX010000006">
    <property type="protein sequence ID" value="MCF8715256.1"/>
    <property type="molecule type" value="Genomic_DNA"/>
</dbReference>
<keyword evidence="2" id="KW-1185">Reference proteome</keyword>
<dbReference type="CDD" id="cd07818">
    <property type="entry name" value="SRPBCC_1"/>
    <property type="match status" value="1"/>
</dbReference>
<accession>A0ABS9J496</accession>
<name>A0ABS9J496_9FLAO</name>
<dbReference type="Gene3D" id="3.30.530.20">
    <property type="match status" value="1"/>
</dbReference>
<dbReference type="InterPro" id="IPR023393">
    <property type="entry name" value="START-like_dom_sf"/>
</dbReference>
<sequence>MIFTIMYILGGVILLVTFLGLIAPKSYNVSRNIQIRKPLPEVFTYIKYLKNQDDWSPWTKKDPKMIKSYKGIDGTVGAICSWKGNSDVGEGTQELLEIVPNDYIQTELRFIKPFKSNSKAFIKVEKVLPEVTTVVWGFYGDYKFPKNIFMIFYNMDKAIGDDFAQGLQDLKEVLES</sequence>
<proteinExistence type="predicted"/>
<reference evidence="1 2" key="1">
    <citation type="submission" date="2021-01" db="EMBL/GenBank/DDBJ databases">
        <title>Genome sequencing of Joostella atrarenae M1-2 (= KCTC 23194).</title>
        <authorList>
            <person name="Zakaria M.R."/>
            <person name="Lam M.Q."/>
            <person name="Chong C.S."/>
        </authorList>
    </citation>
    <scope>NUCLEOTIDE SEQUENCE [LARGE SCALE GENOMIC DNA]</scope>
    <source>
        <strain evidence="1 2">M1-2</strain>
    </source>
</reference>
<comment type="caution">
    <text evidence="1">The sequence shown here is derived from an EMBL/GenBank/DDBJ whole genome shotgun (WGS) entry which is preliminary data.</text>
</comment>
<dbReference type="RefSeq" id="WP_236959221.1">
    <property type="nucleotide sequence ID" value="NZ_JAETXX010000006.1"/>
</dbReference>
<dbReference type="SUPFAM" id="SSF55961">
    <property type="entry name" value="Bet v1-like"/>
    <property type="match status" value="1"/>
</dbReference>
<evidence type="ECO:0000313" key="2">
    <source>
        <dbReference type="Proteomes" id="UP000829517"/>
    </source>
</evidence>
<organism evidence="1 2">
    <name type="scientific">Joostella atrarenae</name>
    <dbReference type="NCBI Taxonomy" id="679257"/>
    <lineage>
        <taxon>Bacteria</taxon>
        <taxon>Pseudomonadati</taxon>
        <taxon>Bacteroidota</taxon>
        <taxon>Flavobacteriia</taxon>
        <taxon>Flavobacteriales</taxon>
        <taxon>Flavobacteriaceae</taxon>
        <taxon>Joostella</taxon>
    </lineage>
</organism>
<dbReference type="Proteomes" id="UP000829517">
    <property type="component" value="Unassembled WGS sequence"/>
</dbReference>
<gene>
    <name evidence="1" type="ORF">JM658_10500</name>
</gene>
<protein>
    <submittedName>
        <fullName evidence="1">SRPBCC family protein</fullName>
    </submittedName>
</protein>
<evidence type="ECO:0000313" key="1">
    <source>
        <dbReference type="EMBL" id="MCF8715256.1"/>
    </source>
</evidence>